<dbReference type="OrthoDB" id="648192at2"/>
<proteinExistence type="predicted"/>
<dbReference type="Proteomes" id="UP000308488">
    <property type="component" value="Unassembled WGS sequence"/>
</dbReference>
<dbReference type="RefSeq" id="WP_137436528.1">
    <property type="nucleotide sequence ID" value="NZ_JANRHC010000002.1"/>
</dbReference>
<gene>
    <name evidence="1" type="ORF">FDP08_12825</name>
</gene>
<dbReference type="AlphaFoldDB" id="A0A4U6R5B0"/>
<reference evidence="1 2" key="1">
    <citation type="submission" date="2019-05" db="EMBL/GenBank/DDBJ databases">
        <title>Marinobacter panjinensis sp. nov., a moderately halophilic bacterium isolated from sea tidal flat environment.</title>
        <authorList>
            <person name="Yang W."/>
            <person name="An M."/>
            <person name="He W."/>
            <person name="Luo X."/>
            <person name="Zhu L."/>
            <person name="Chen G."/>
            <person name="Zhang Y."/>
            <person name="Wang Y."/>
        </authorList>
    </citation>
    <scope>NUCLEOTIDE SEQUENCE [LARGE SCALE GENOMIC DNA]</scope>
    <source>
        <strain evidence="1 2">PJ-16</strain>
    </source>
</reference>
<comment type="caution">
    <text evidence="1">The sequence shown here is derived from an EMBL/GenBank/DDBJ whole genome shotgun (WGS) entry which is preliminary data.</text>
</comment>
<keyword evidence="2" id="KW-1185">Reference proteome</keyword>
<evidence type="ECO:0000313" key="1">
    <source>
        <dbReference type="EMBL" id="TKV68910.1"/>
    </source>
</evidence>
<dbReference type="EMBL" id="SZYH01000001">
    <property type="protein sequence ID" value="TKV68910.1"/>
    <property type="molecule type" value="Genomic_DNA"/>
</dbReference>
<protein>
    <submittedName>
        <fullName evidence="1">Uncharacterized protein</fullName>
    </submittedName>
</protein>
<evidence type="ECO:0000313" key="2">
    <source>
        <dbReference type="Proteomes" id="UP000308488"/>
    </source>
</evidence>
<accession>A0A4U6R5B0</accession>
<sequence length="239" mass="26460">MSRTLTELATASIQSLLDRLAAPATPPAEYKHIMYQLGFEHGKALRDKLEGKSVGIACTVEDADFLVQGIIEGLRGSVSSISVACFWNKRFPGDETRNIPDTAPIQRKYSEPTIKSVDSLIVAKSIISGACVVKTNLTHLIRESNPSMIYVVAPVMFTNAKSNLEKEFASDITRRFAYYYFAQDDQKSADNNVIPGIGGNVYQRLGFEDQDDKNHYTPELVINRRRNLSSGKSTPLSHA</sequence>
<organism evidence="1 2">
    <name type="scientific">Marinobacter panjinensis</name>
    <dbReference type="NCBI Taxonomy" id="2576384"/>
    <lineage>
        <taxon>Bacteria</taxon>
        <taxon>Pseudomonadati</taxon>
        <taxon>Pseudomonadota</taxon>
        <taxon>Gammaproteobacteria</taxon>
        <taxon>Pseudomonadales</taxon>
        <taxon>Marinobacteraceae</taxon>
        <taxon>Marinobacter</taxon>
    </lineage>
</organism>
<name>A0A4U6R5B0_9GAMM</name>